<evidence type="ECO:0000259" key="1">
    <source>
        <dbReference type="Pfam" id="PF05922"/>
    </source>
</evidence>
<keyword evidence="3" id="KW-1185">Reference proteome</keyword>
<comment type="caution">
    <text evidence="2">The sequence shown here is derived from an EMBL/GenBank/DDBJ whole genome shotgun (WGS) entry which is preliminary data.</text>
</comment>
<feature type="domain" description="Inhibitor I9" evidence="1">
    <location>
        <begin position="30"/>
        <end position="61"/>
    </location>
</feature>
<dbReference type="Pfam" id="PF05922">
    <property type="entry name" value="Inhibitor_I9"/>
    <property type="match status" value="1"/>
</dbReference>
<organism evidence="2 3">
    <name type="scientific">Gymnopilus junonius</name>
    <name type="common">Spectacular rustgill mushroom</name>
    <name type="synonym">Gymnopilus spectabilis subsp. junonius</name>
    <dbReference type="NCBI Taxonomy" id="109634"/>
    <lineage>
        <taxon>Eukaryota</taxon>
        <taxon>Fungi</taxon>
        <taxon>Dikarya</taxon>
        <taxon>Basidiomycota</taxon>
        <taxon>Agaricomycotina</taxon>
        <taxon>Agaricomycetes</taxon>
        <taxon>Agaricomycetidae</taxon>
        <taxon>Agaricales</taxon>
        <taxon>Agaricineae</taxon>
        <taxon>Hymenogastraceae</taxon>
        <taxon>Gymnopilus</taxon>
    </lineage>
</organism>
<evidence type="ECO:0000313" key="3">
    <source>
        <dbReference type="Proteomes" id="UP000724874"/>
    </source>
</evidence>
<dbReference type="InterPro" id="IPR010259">
    <property type="entry name" value="S8pro/Inhibitor_I9"/>
</dbReference>
<evidence type="ECO:0000313" key="2">
    <source>
        <dbReference type="EMBL" id="KAF8882490.1"/>
    </source>
</evidence>
<name>A0A9P5THR1_GYMJU</name>
<protein>
    <recommendedName>
        <fullName evidence="1">Inhibitor I9 domain-containing protein</fullName>
    </recommendedName>
</protein>
<accession>A0A9P5THR1</accession>
<dbReference type="Proteomes" id="UP000724874">
    <property type="component" value="Unassembled WGS sequence"/>
</dbReference>
<proteinExistence type="predicted"/>
<sequence>MKPGYSPGIAMAKIPPSAGLIVGSWDSSDEFSGFAGVFKNETLTILRAMPEVKSVYESDIFYLCSS</sequence>
<reference evidence="2" key="1">
    <citation type="submission" date="2020-11" db="EMBL/GenBank/DDBJ databases">
        <authorList>
            <consortium name="DOE Joint Genome Institute"/>
            <person name="Ahrendt S."/>
            <person name="Riley R."/>
            <person name="Andreopoulos W."/>
            <person name="LaButti K."/>
            <person name="Pangilinan J."/>
            <person name="Ruiz-duenas F.J."/>
            <person name="Barrasa J.M."/>
            <person name="Sanchez-Garcia M."/>
            <person name="Camarero S."/>
            <person name="Miyauchi S."/>
            <person name="Serrano A."/>
            <person name="Linde D."/>
            <person name="Babiker R."/>
            <person name="Drula E."/>
            <person name="Ayuso-Fernandez I."/>
            <person name="Pacheco R."/>
            <person name="Padilla G."/>
            <person name="Ferreira P."/>
            <person name="Barriuso J."/>
            <person name="Kellner H."/>
            <person name="Castanera R."/>
            <person name="Alfaro M."/>
            <person name="Ramirez L."/>
            <person name="Pisabarro A.G."/>
            <person name="Kuo A."/>
            <person name="Tritt A."/>
            <person name="Lipzen A."/>
            <person name="He G."/>
            <person name="Yan M."/>
            <person name="Ng V."/>
            <person name="Cullen D."/>
            <person name="Martin F."/>
            <person name="Rosso M.-N."/>
            <person name="Henrissat B."/>
            <person name="Hibbett D."/>
            <person name="Martinez A.T."/>
            <person name="Grigoriev I.V."/>
        </authorList>
    </citation>
    <scope>NUCLEOTIDE SEQUENCE</scope>
    <source>
        <strain evidence="2">AH 44721</strain>
    </source>
</reference>
<gene>
    <name evidence="2" type="ORF">CPB84DRAFT_1790790</name>
</gene>
<dbReference type="AlphaFoldDB" id="A0A9P5THR1"/>
<dbReference type="EMBL" id="JADNYJ010000122">
    <property type="protein sequence ID" value="KAF8882490.1"/>
    <property type="molecule type" value="Genomic_DNA"/>
</dbReference>